<dbReference type="CDD" id="cd07018">
    <property type="entry name" value="S49_SppA_67K_type"/>
    <property type="match status" value="1"/>
</dbReference>
<dbReference type="InterPro" id="IPR004634">
    <property type="entry name" value="Pept_S49_pIV"/>
</dbReference>
<dbReference type="GO" id="GO:0008236">
    <property type="term" value="F:serine-type peptidase activity"/>
    <property type="evidence" value="ECO:0007669"/>
    <property type="project" value="UniProtKB-KW"/>
</dbReference>
<keyword evidence="3" id="KW-0378">Hydrolase</keyword>
<gene>
    <name evidence="6" type="ORF">MNBD_BACTEROID07-2096</name>
</gene>
<dbReference type="GO" id="GO:0006465">
    <property type="term" value="P:signal peptide processing"/>
    <property type="evidence" value="ECO:0007669"/>
    <property type="project" value="InterPro"/>
</dbReference>
<dbReference type="Gene3D" id="3.90.226.10">
    <property type="entry name" value="2-enoyl-CoA Hydratase, Chain A, domain 1"/>
    <property type="match status" value="3"/>
</dbReference>
<feature type="non-terminal residue" evidence="6">
    <location>
        <position position="460"/>
    </location>
</feature>
<dbReference type="AlphaFoldDB" id="A0A3B0U8K0"/>
<dbReference type="InterPro" id="IPR047272">
    <property type="entry name" value="S49_SppA_C"/>
</dbReference>
<keyword evidence="2 6" id="KW-0645">Protease</keyword>
<name>A0A3B0U8K0_9ZZZZ</name>
<proteinExistence type="inferred from homology"/>
<dbReference type="InterPro" id="IPR047217">
    <property type="entry name" value="S49_SppA_67K_type_N"/>
</dbReference>
<dbReference type="SUPFAM" id="SSF52096">
    <property type="entry name" value="ClpP/crotonase"/>
    <property type="match status" value="2"/>
</dbReference>
<feature type="non-terminal residue" evidence="6">
    <location>
        <position position="1"/>
    </location>
</feature>
<dbReference type="InterPro" id="IPR002142">
    <property type="entry name" value="Peptidase_S49"/>
</dbReference>
<dbReference type="PANTHER" id="PTHR33209">
    <property type="entry name" value="PROTEASE 4"/>
    <property type="match status" value="1"/>
</dbReference>
<dbReference type="PANTHER" id="PTHR33209:SF1">
    <property type="entry name" value="PEPTIDASE S49 DOMAIN-CONTAINING PROTEIN"/>
    <property type="match status" value="1"/>
</dbReference>
<accession>A0A3B0U8K0</accession>
<dbReference type="CDD" id="cd07023">
    <property type="entry name" value="S49_Sppa_N_C"/>
    <property type="match status" value="1"/>
</dbReference>
<evidence type="ECO:0000259" key="5">
    <source>
        <dbReference type="Pfam" id="PF01343"/>
    </source>
</evidence>
<feature type="domain" description="Peptidase S49" evidence="5">
    <location>
        <begin position="122"/>
        <end position="276"/>
    </location>
</feature>
<evidence type="ECO:0000313" key="6">
    <source>
        <dbReference type="EMBL" id="VAW27361.1"/>
    </source>
</evidence>
<feature type="domain" description="Peptidase S49" evidence="5">
    <location>
        <begin position="369"/>
        <end position="457"/>
    </location>
</feature>
<comment type="similarity">
    <text evidence="1">Belongs to the peptidase S49 family.</text>
</comment>
<dbReference type="EMBL" id="UOET01000097">
    <property type="protein sequence ID" value="VAW27361.1"/>
    <property type="molecule type" value="Genomic_DNA"/>
</dbReference>
<protein>
    <submittedName>
        <fullName evidence="6">Signal peptide peptidase SppA (Protease 4)</fullName>
    </submittedName>
</protein>
<dbReference type="NCBIfam" id="TIGR00705">
    <property type="entry name" value="SppA_67K"/>
    <property type="match status" value="1"/>
</dbReference>
<evidence type="ECO:0000256" key="3">
    <source>
        <dbReference type="ARBA" id="ARBA00022801"/>
    </source>
</evidence>
<dbReference type="GO" id="GO:0016020">
    <property type="term" value="C:membrane"/>
    <property type="evidence" value="ECO:0007669"/>
    <property type="project" value="InterPro"/>
</dbReference>
<dbReference type="Pfam" id="PF01343">
    <property type="entry name" value="Peptidase_S49"/>
    <property type="match status" value="2"/>
</dbReference>
<evidence type="ECO:0000256" key="4">
    <source>
        <dbReference type="ARBA" id="ARBA00022825"/>
    </source>
</evidence>
<dbReference type="InterPro" id="IPR029045">
    <property type="entry name" value="ClpP/crotonase-like_dom_sf"/>
</dbReference>
<keyword evidence="4" id="KW-0720">Serine protease</keyword>
<organism evidence="6">
    <name type="scientific">hydrothermal vent metagenome</name>
    <dbReference type="NCBI Taxonomy" id="652676"/>
    <lineage>
        <taxon>unclassified sequences</taxon>
        <taxon>metagenomes</taxon>
        <taxon>ecological metagenomes</taxon>
    </lineage>
</organism>
<evidence type="ECO:0000256" key="1">
    <source>
        <dbReference type="ARBA" id="ARBA00008683"/>
    </source>
</evidence>
<evidence type="ECO:0000256" key="2">
    <source>
        <dbReference type="ARBA" id="ARBA00022670"/>
    </source>
</evidence>
<reference evidence="6" key="1">
    <citation type="submission" date="2018-06" db="EMBL/GenBank/DDBJ databases">
        <authorList>
            <person name="Zhirakovskaya E."/>
        </authorList>
    </citation>
    <scope>NUCLEOTIDE SEQUENCE</scope>
</reference>
<sequence>FKFMFASFAGTLLTLILIMLLFAGMVASISSMAQKQRVKTKPHTVLRIAWKAPIRDRTPLNPFENFDFTTMKPNRSLGLNDILKDIGKAAKDPNVDGIFLDMGTIPAGIATTEEIYNKLKDFKKSGKFIVSYANNYDQKAYYLASLSNKIYLNPEGLVLFKGLSAQVMYFKNLLDKLDIKAQVIRGPGNKYKSYVEPFLLSKMSAANRQQTKALLQSIWGNLLATLSENRHVSVAEMNKLADNLTLSDAQQALKHHFIDGIAYRDMVLDSIKKRVGAKPDYMVFDKYDNVRLKKKEPERISRNSVAVIYALGEISKGKSKDNSIGSATLAEAIRQARTNKHVKAIVMRVNSPGGDAQASDIIRREVALAKKAKPFIVSMGNVAASGGYWISTNASYIFAQPTTITGSIGVFGIIPDFQGFMNKKLGITFDKVMTNKNADFVDVMAPMNALQKQKLNEGIT</sequence>